<dbReference type="Pfam" id="PF05368">
    <property type="entry name" value="NmrA"/>
    <property type="match status" value="1"/>
</dbReference>
<feature type="domain" description="NmrA-like" evidence="1">
    <location>
        <begin position="2"/>
        <end position="245"/>
    </location>
</feature>
<dbReference type="OrthoDB" id="3510772at2"/>
<dbReference type="EMBL" id="QJSP01000027">
    <property type="protein sequence ID" value="PYE11979.1"/>
    <property type="molecule type" value="Genomic_DNA"/>
</dbReference>
<dbReference type="Gene3D" id="3.40.50.720">
    <property type="entry name" value="NAD(P)-binding Rossmann-like Domain"/>
    <property type="match status" value="1"/>
</dbReference>
<evidence type="ECO:0000313" key="2">
    <source>
        <dbReference type="EMBL" id="PYE11979.1"/>
    </source>
</evidence>
<evidence type="ECO:0000259" key="1">
    <source>
        <dbReference type="Pfam" id="PF05368"/>
    </source>
</evidence>
<name>A0A318RSJ2_WILLI</name>
<dbReference type="Gene3D" id="3.90.25.10">
    <property type="entry name" value="UDP-galactose 4-epimerase, domain 1"/>
    <property type="match status" value="1"/>
</dbReference>
<dbReference type="InterPro" id="IPR008030">
    <property type="entry name" value="NmrA-like"/>
</dbReference>
<dbReference type="Proteomes" id="UP000247591">
    <property type="component" value="Unassembled WGS sequence"/>
</dbReference>
<dbReference type="PANTHER" id="PTHR43162">
    <property type="match status" value="1"/>
</dbReference>
<proteinExistence type="predicted"/>
<dbReference type="RefSeq" id="WP_146240567.1">
    <property type="nucleotide sequence ID" value="NZ_QJSP01000027.1"/>
</dbReference>
<dbReference type="SUPFAM" id="SSF51735">
    <property type="entry name" value="NAD(P)-binding Rossmann-fold domains"/>
    <property type="match status" value="1"/>
</dbReference>
<reference evidence="2 3" key="1">
    <citation type="submission" date="2018-06" db="EMBL/GenBank/DDBJ databases">
        <title>Genomic Encyclopedia of Type Strains, Phase IV (KMG-IV): sequencing the most valuable type-strain genomes for metagenomic binning, comparative biology and taxonomic classification.</title>
        <authorList>
            <person name="Goeker M."/>
        </authorList>
    </citation>
    <scope>NUCLEOTIDE SEQUENCE [LARGE SCALE GENOMIC DNA]</scope>
    <source>
        <strain evidence="2 3">DSM 45521</strain>
    </source>
</reference>
<dbReference type="InterPro" id="IPR051604">
    <property type="entry name" value="Ergot_Alk_Oxidoreductase"/>
</dbReference>
<protein>
    <submittedName>
        <fullName evidence="2">Uncharacterized protein YbjT (DUF2867 family)</fullName>
    </submittedName>
</protein>
<comment type="caution">
    <text evidence="2">The sequence shown here is derived from an EMBL/GenBank/DDBJ whole genome shotgun (WGS) entry which is preliminary data.</text>
</comment>
<dbReference type="PANTHER" id="PTHR43162:SF1">
    <property type="entry name" value="PRESTALK A DIFFERENTIATION PROTEIN A"/>
    <property type="match status" value="1"/>
</dbReference>
<gene>
    <name evidence="2" type="ORF">DFR67_12753</name>
</gene>
<dbReference type="AlphaFoldDB" id="A0A318RSJ2"/>
<accession>A0A318RSJ2</accession>
<dbReference type="InterPro" id="IPR036291">
    <property type="entry name" value="NAD(P)-bd_dom_sf"/>
</dbReference>
<organism evidence="2 3">
    <name type="scientific">Williamsia limnetica</name>
    <dbReference type="NCBI Taxonomy" id="882452"/>
    <lineage>
        <taxon>Bacteria</taxon>
        <taxon>Bacillati</taxon>
        <taxon>Actinomycetota</taxon>
        <taxon>Actinomycetes</taxon>
        <taxon>Mycobacteriales</taxon>
        <taxon>Nocardiaceae</taxon>
        <taxon>Williamsia</taxon>
    </lineage>
</organism>
<sequence>MRVLVLGATGKTGRQVVRALTSVDGVEVRAASRSAKVRFDWDDRSTWASAVEGVDAVYLVDSQQSDAAQSMSDFTDVARRGGVAHAVLLSSRDAVVSHRPVDAAVVSAVKASGMTWTVLRPTWFMQVFSEWDLFRDSVIDRRLAGTSGSGLEPFIDTRDIGDVAAASLLHPERHTGKDYQLSGPDLLTFEGAAGAIGKVVGADVEFEQMADEDFVAYLTGRRGVAGPLAEDLTQVFGWIREGRNAHLSAGVREVLGRPPRTFDDFVREAAAQGVWRE</sequence>
<keyword evidence="3" id="KW-1185">Reference proteome</keyword>
<evidence type="ECO:0000313" key="3">
    <source>
        <dbReference type="Proteomes" id="UP000247591"/>
    </source>
</evidence>